<dbReference type="InterPro" id="IPR015424">
    <property type="entry name" value="PyrdxlP-dep_Trfase"/>
</dbReference>
<proteinExistence type="inferred from homology"/>
<evidence type="ECO:0000256" key="4">
    <source>
        <dbReference type="ARBA" id="ARBA00022898"/>
    </source>
</evidence>
<dbReference type="AlphaFoldDB" id="A0A916VF37"/>
<evidence type="ECO:0000256" key="1">
    <source>
        <dbReference type="ARBA" id="ARBA00001933"/>
    </source>
</evidence>
<dbReference type="PIRSF" id="PIRSF005572">
    <property type="entry name" value="NifS"/>
    <property type="match status" value="1"/>
</dbReference>
<keyword evidence="5" id="KW-0408">Iron</keyword>
<accession>A0A916VF37</accession>
<dbReference type="InterPro" id="IPR015421">
    <property type="entry name" value="PyrdxlP-dep_Trfase_major"/>
</dbReference>
<evidence type="ECO:0000259" key="8">
    <source>
        <dbReference type="Pfam" id="PF00266"/>
    </source>
</evidence>
<comment type="cofactor">
    <cofactor evidence="1 7">
        <name>pyridoxal 5'-phosphate</name>
        <dbReference type="ChEBI" id="CHEBI:597326"/>
    </cofactor>
</comment>
<dbReference type="Pfam" id="PF00266">
    <property type="entry name" value="Aminotran_5"/>
    <property type="match status" value="1"/>
</dbReference>
<comment type="similarity">
    <text evidence="2">Belongs to the class-V pyridoxal-phosphate-dependent aminotransferase family. NifS/IscS subfamily.</text>
</comment>
<dbReference type="InterPro" id="IPR015422">
    <property type="entry name" value="PyrdxlP-dep_Trfase_small"/>
</dbReference>
<keyword evidence="6" id="KW-0411">Iron-sulfur</keyword>
<reference evidence="9" key="2">
    <citation type="journal article" date="2021" name="Data Brief">
        <title>Draft genome sequence data of the facultative, thermophilic, xylanolytic bacterium Paenibacillus sp. strain DA-C8.</title>
        <authorList>
            <person name="Chhe C."/>
            <person name="Uke A."/>
            <person name="Baramee S."/>
            <person name="Ungkulpasvich U."/>
            <person name="Tachaapaikoon C."/>
            <person name="Pason P."/>
            <person name="Waeonukul R."/>
            <person name="Ratanakhanokchai K."/>
            <person name="Kosugi A."/>
        </authorList>
    </citation>
    <scope>NUCLEOTIDE SEQUENCE</scope>
    <source>
        <strain evidence="9">DA-C8</strain>
    </source>
</reference>
<dbReference type="Gene3D" id="3.90.1150.10">
    <property type="entry name" value="Aspartate Aminotransferase, domain 1"/>
    <property type="match status" value="1"/>
</dbReference>
<keyword evidence="3" id="KW-0479">Metal-binding</keyword>
<keyword evidence="9" id="KW-0032">Aminotransferase</keyword>
<dbReference type="GO" id="GO:0051536">
    <property type="term" value="F:iron-sulfur cluster binding"/>
    <property type="evidence" value="ECO:0007669"/>
    <property type="project" value="UniProtKB-KW"/>
</dbReference>
<evidence type="ECO:0000256" key="2">
    <source>
        <dbReference type="ARBA" id="ARBA00006490"/>
    </source>
</evidence>
<dbReference type="InterPro" id="IPR020578">
    <property type="entry name" value="Aminotrans_V_PyrdxlP_BS"/>
</dbReference>
<dbReference type="InterPro" id="IPR016454">
    <property type="entry name" value="Cysteine_dSase"/>
</dbReference>
<dbReference type="PROSITE" id="PS00595">
    <property type="entry name" value="AA_TRANSFER_CLASS_5"/>
    <property type="match status" value="1"/>
</dbReference>
<reference evidence="9" key="1">
    <citation type="submission" date="2020-08" db="EMBL/GenBank/DDBJ databases">
        <authorList>
            <person name="Uke A."/>
            <person name="Chhe C."/>
            <person name="Baramee S."/>
            <person name="Kosugi A."/>
        </authorList>
    </citation>
    <scope>NUCLEOTIDE SEQUENCE</scope>
    <source>
        <strain evidence="9">DA-C8</strain>
    </source>
</reference>
<dbReference type="FunFam" id="3.40.640.10:FF:000084">
    <property type="entry name" value="IscS-like cysteine desulfurase"/>
    <property type="match status" value="1"/>
</dbReference>
<comment type="caution">
    <text evidence="9">The sequence shown here is derived from an EMBL/GenBank/DDBJ whole genome shotgun (WGS) entry which is preliminary data.</text>
</comment>
<dbReference type="InterPro" id="IPR000192">
    <property type="entry name" value="Aminotrans_V_dom"/>
</dbReference>
<keyword evidence="4" id="KW-0663">Pyridoxal phosphate</keyword>
<dbReference type="Gene3D" id="1.10.260.50">
    <property type="match status" value="1"/>
</dbReference>
<dbReference type="NCBIfam" id="NF002806">
    <property type="entry name" value="PRK02948.1"/>
    <property type="match status" value="1"/>
</dbReference>
<evidence type="ECO:0000313" key="9">
    <source>
        <dbReference type="EMBL" id="GFR37433.1"/>
    </source>
</evidence>
<dbReference type="Proteomes" id="UP000654993">
    <property type="component" value="Unassembled WGS sequence"/>
</dbReference>
<dbReference type="EMBL" id="BMAQ01000005">
    <property type="protein sequence ID" value="GFR37433.1"/>
    <property type="molecule type" value="Genomic_DNA"/>
</dbReference>
<evidence type="ECO:0000256" key="6">
    <source>
        <dbReference type="ARBA" id="ARBA00023014"/>
    </source>
</evidence>
<dbReference type="RefSeq" id="WP_200965714.1">
    <property type="nucleotide sequence ID" value="NZ_BMAQ01000005.1"/>
</dbReference>
<dbReference type="SUPFAM" id="SSF53383">
    <property type="entry name" value="PLP-dependent transferases"/>
    <property type="match status" value="1"/>
</dbReference>
<dbReference type="GO" id="GO:0046872">
    <property type="term" value="F:metal ion binding"/>
    <property type="evidence" value="ECO:0007669"/>
    <property type="project" value="UniProtKB-KW"/>
</dbReference>
<evidence type="ECO:0000256" key="5">
    <source>
        <dbReference type="ARBA" id="ARBA00023004"/>
    </source>
</evidence>
<dbReference type="PANTHER" id="PTHR11601">
    <property type="entry name" value="CYSTEINE DESULFURYLASE FAMILY MEMBER"/>
    <property type="match status" value="1"/>
</dbReference>
<organism evidence="9 10">
    <name type="scientific">Insulibacter thermoxylanivorax</name>
    <dbReference type="NCBI Taxonomy" id="2749268"/>
    <lineage>
        <taxon>Bacteria</taxon>
        <taxon>Bacillati</taxon>
        <taxon>Bacillota</taxon>
        <taxon>Bacilli</taxon>
        <taxon>Bacillales</taxon>
        <taxon>Paenibacillaceae</taxon>
        <taxon>Insulibacter</taxon>
    </lineage>
</organism>
<evidence type="ECO:0000256" key="7">
    <source>
        <dbReference type="RuleBase" id="RU004504"/>
    </source>
</evidence>
<gene>
    <name evidence="9" type="ORF">PRECH8_07290</name>
</gene>
<keyword evidence="10" id="KW-1185">Reference proteome</keyword>
<evidence type="ECO:0000313" key="10">
    <source>
        <dbReference type="Proteomes" id="UP000654993"/>
    </source>
</evidence>
<keyword evidence="9" id="KW-0808">Transferase</keyword>
<dbReference type="Gene3D" id="3.40.640.10">
    <property type="entry name" value="Type I PLP-dependent aspartate aminotransferase-like (Major domain)"/>
    <property type="match status" value="1"/>
</dbReference>
<dbReference type="GO" id="GO:0008483">
    <property type="term" value="F:transaminase activity"/>
    <property type="evidence" value="ECO:0007669"/>
    <property type="project" value="UniProtKB-KW"/>
</dbReference>
<protein>
    <submittedName>
        <fullName evidence="9">Aminotransferase V</fullName>
    </submittedName>
</protein>
<sequence length="381" mass="41854">MIYFDYSATTPVHPEVIRTIQEVLTRYYGNPSSLHGLGVQAELLLTRARQQIADLLQVPKETIIFTSGGTESNNLAIKGTALRWQQRGKHIITTAIEHASVYEPAMQLRQMGFDVTVLPVDQNGQVHPEQVEKAIREDTILVSIMHVNNEIGTIQPIAKIGEMLKRYPKVLFHADAVQALGKIPVRPEELGLDLMSLAAHKFRGPKGIGILYKRESLDIDPLIAGGGQEGGLRSGTENVAYIVGMAKAMRLAIDEQEQTLAHVRKLKNRLLERLRGLQGVVVNSPVDERLAVPHIVNVSCPGLKSEVIVHALEQRGFYISSRSACSSAEEKPSRVLLAIGASEAQASSGLRISIAKEHTAEDIDRLAEALDEVTKELRSIN</sequence>
<name>A0A916VF37_9BACL</name>
<evidence type="ECO:0000256" key="3">
    <source>
        <dbReference type="ARBA" id="ARBA00022723"/>
    </source>
</evidence>
<feature type="domain" description="Aminotransferase class V" evidence="8">
    <location>
        <begin position="2"/>
        <end position="366"/>
    </location>
</feature>
<dbReference type="GO" id="GO:0031071">
    <property type="term" value="F:cysteine desulfurase activity"/>
    <property type="evidence" value="ECO:0007669"/>
    <property type="project" value="UniProtKB-ARBA"/>
</dbReference>
<dbReference type="PANTHER" id="PTHR11601:SF50">
    <property type="entry name" value="CYSTEINE DESULFURASE ISCS 2-RELATED"/>
    <property type="match status" value="1"/>
</dbReference>